<dbReference type="Pfam" id="PF07804">
    <property type="entry name" value="HipA_C"/>
    <property type="match status" value="1"/>
</dbReference>
<dbReference type="InterPro" id="IPR012893">
    <property type="entry name" value="HipA-like_C"/>
</dbReference>
<comment type="caution">
    <text evidence="4">The sequence shown here is derived from an EMBL/GenBank/DDBJ whole genome shotgun (WGS) entry which is preliminary data.</text>
</comment>
<dbReference type="GO" id="GO:0016301">
    <property type="term" value="F:kinase activity"/>
    <property type="evidence" value="ECO:0007669"/>
    <property type="project" value="UniProtKB-KW"/>
</dbReference>
<evidence type="ECO:0000313" key="4">
    <source>
        <dbReference type="EMBL" id="MPM35515.1"/>
    </source>
</evidence>
<keyword evidence="1" id="KW-0808">Transferase</keyword>
<dbReference type="EMBL" id="VSSQ01007311">
    <property type="protein sequence ID" value="MPM35515.1"/>
    <property type="molecule type" value="Genomic_DNA"/>
</dbReference>
<accession>A0A644Z3N1</accession>
<reference evidence="4" key="1">
    <citation type="submission" date="2019-08" db="EMBL/GenBank/DDBJ databases">
        <authorList>
            <person name="Kucharzyk K."/>
            <person name="Murdoch R.W."/>
            <person name="Higgins S."/>
            <person name="Loffler F."/>
        </authorList>
    </citation>
    <scope>NUCLEOTIDE SEQUENCE</scope>
</reference>
<sequence>MVFSIAVANTDDHLRNHGFLLTDSGWRLSPAYDINPNPQGRGLALNITESDNALDLALAEEVAPLFRIDAAAAGTIIQKIRAAVSHWRAYADRAGIGRAEQELMSLAFRIATGDQTA</sequence>
<evidence type="ECO:0000259" key="3">
    <source>
        <dbReference type="Pfam" id="PF07804"/>
    </source>
</evidence>
<evidence type="ECO:0000256" key="2">
    <source>
        <dbReference type="ARBA" id="ARBA00022777"/>
    </source>
</evidence>
<keyword evidence="2" id="KW-0418">Kinase</keyword>
<dbReference type="AlphaFoldDB" id="A0A644Z3N1"/>
<protein>
    <recommendedName>
        <fullName evidence="3">HipA-like C-terminal domain-containing protein</fullName>
    </recommendedName>
</protein>
<organism evidence="4">
    <name type="scientific">bioreactor metagenome</name>
    <dbReference type="NCBI Taxonomy" id="1076179"/>
    <lineage>
        <taxon>unclassified sequences</taxon>
        <taxon>metagenomes</taxon>
        <taxon>ecological metagenomes</taxon>
    </lineage>
</organism>
<feature type="domain" description="HipA-like C-terminal" evidence="3">
    <location>
        <begin position="1"/>
        <end position="87"/>
    </location>
</feature>
<proteinExistence type="predicted"/>
<name>A0A644Z3N1_9ZZZZ</name>
<gene>
    <name evidence="4" type="ORF">SDC9_82108</name>
</gene>
<evidence type="ECO:0000256" key="1">
    <source>
        <dbReference type="ARBA" id="ARBA00022679"/>
    </source>
</evidence>